<organism evidence="4 5">
    <name type="scientific">Hymenobacter tibetensis</name>
    <dbReference type="NCBI Taxonomy" id="497967"/>
    <lineage>
        <taxon>Bacteria</taxon>
        <taxon>Pseudomonadati</taxon>
        <taxon>Bacteroidota</taxon>
        <taxon>Cytophagia</taxon>
        <taxon>Cytophagales</taxon>
        <taxon>Hymenobacteraceae</taxon>
        <taxon>Hymenobacter</taxon>
    </lineage>
</organism>
<reference evidence="4 5" key="1">
    <citation type="submission" date="2022-03" db="EMBL/GenBank/DDBJ databases">
        <title>Hymenobactersp. isolated from the air.</title>
        <authorList>
            <person name="Won M."/>
            <person name="Kwon S.-W."/>
        </authorList>
    </citation>
    <scope>NUCLEOTIDE SEQUENCE [LARGE SCALE GENOMIC DNA]</scope>
    <source>
        <strain evidence="4 5">KACC 21982</strain>
    </source>
</reference>
<dbReference type="PROSITE" id="PS00061">
    <property type="entry name" value="ADH_SHORT"/>
    <property type="match status" value="1"/>
</dbReference>
<dbReference type="PANTHER" id="PTHR43976">
    <property type="entry name" value="SHORT CHAIN DEHYDROGENASE"/>
    <property type="match status" value="1"/>
</dbReference>
<accession>A0ABY4D2L5</accession>
<dbReference type="PRINTS" id="PR00081">
    <property type="entry name" value="GDHRDH"/>
</dbReference>
<evidence type="ECO:0000313" key="5">
    <source>
        <dbReference type="Proteomes" id="UP000831113"/>
    </source>
</evidence>
<proteinExistence type="inferred from homology"/>
<dbReference type="InterPro" id="IPR036291">
    <property type="entry name" value="NAD(P)-bd_dom_sf"/>
</dbReference>
<dbReference type="SUPFAM" id="SSF51735">
    <property type="entry name" value="NAD(P)-binding Rossmann-fold domains"/>
    <property type="match status" value="1"/>
</dbReference>
<keyword evidence="2" id="KW-0560">Oxidoreductase</keyword>
<name>A0ABY4D2L5_9BACT</name>
<dbReference type="InterPro" id="IPR051911">
    <property type="entry name" value="SDR_oxidoreductase"/>
</dbReference>
<dbReference type="InterPro" id="IPR002347">
    <property type="entry name" value="SDR_fam"/>
</dbReference>
<dbReference type="PRINTS" id="PR00080">
    <property type="entry name" value="SDRFAMILY"/>
</dbReference>
<dbReference type="Pfam" id="PF00106">
    <property type="entry name" value="adh_short"/>
    <property type="match status" value="1"/>
</dbReference>
<evidence type="ECO:0000313" key="4">
    <source>
        <dbReference type="EMBL" id="UOG76789.1"/>
    </source>
</evidence>
<gene>
    <name evidence="4" type="ORF">MTX78_09340</name>
</gene>
<evidence type="ECO:0000256" key="3">
    <source>
        <dbReference type="RuleBase" id="RU000363"/>
    </source>
</evidence>
<dbReference type="Gene3D" id="3.40.50.720">
    <property type="entry name" value="NAD(P)-binding Rossmann-like Domain"/>
    <property type="match status" value="1"/>
</dbReference>
<dbReference type="CDD" id="cd05374">
    <property type="entry name" value="17beta-HSD-like_SDR_c"/>
    <property type="match status" value="1"/>
</dbReference>
<dbReference type="EMBL" id="CP094669">
    <property type="protein sequence ID" value="UOG76789.1"/>
    <property type="molecule type" value="Genomic_DNA"/>
</dbReference>
<evidence type="ECO:0000256" key="1">
    <source>
        <dbReference type="ARBA" id="ARBA00006484"/>
    </source>
</evidence>
<dbReference type="PANTHER" id="PTHR43976:SF16">
    <property type="entry name" value="SHORT-CHAIN DEHYDROGENASE_REDUCTASE FAMILY PROTEIN"/>
    <property type="match status" value="1"/>
</dbReference>
<keyword evidence="5" id="KW-1185">Reference proteome</keyword>
<dbReference type="Proteomes" id="UP000831113">
    <property type="component" value="Chromosome"/>
</dbReference>
<dbReference type="RefSeq" id="WP_243801989.1">
    <property type="nucleotide sequence ID" value="NZ_CP094669.1"/>
</dbReference>
<dbReference type="InterPro" id="IPR020904">
    <property type="entry name" value="Sc_DH/Rdtase_CS"/>
</dbReference>
<comment type="similarity">
    <text evidence="1 3">Belongs to the short-chain dehydrogenases/reductases (SDR) family.</text>
</comment>
<sequence>MENNVWFVTGASKGLGLTLVKQLLAAGNYVAATSRTTKALTAAVGQGPSDHFLPLEMDLVNEQSVEQAIAATVATFGRLDVVVNNAGYLQFGTIEELTDAEVRRNLDVNIFGVLNVIRHAVPHLRRQNSGHVFNLASIGGYSGQHPGAATYTAGKFAVAGLSAALAAEVKPFNIHVTIVYPGTFRTDFLAGSSLMMPAQPVAEYTEVRAAEQQWAAYDGQQPGDPEKAMAVLLAVADSTNPPLHLFLGPDAYEAAAQQEAAVQQERAAWEEVATATNFTAD</sequence>
<evidence type="ECO:0000256" key="2">
    <source>
        <dbReference type="ARBA" id="ARBA00023002"/>
    </source>
</evidence>
<protein>
    <submittedName>
        <fullName evidence="4">SDR family oxidoreductase</fullName>
    </submittedName>
</protein>